<dbReference type="RefSeq" id="WP_081369390.1">
    <property type="nucleotide sequence ID" value="NZ_CP017637.1"/>
</dbReference>
<proteinExistence type="predicted"/>
<dbReference type="Proteomes" id="UP000181962">
    <property type="component" value="Chromosome"/>
</dbReference>
<dbReference type="EMBL" id="CP017637">
    <property type="protein sequence ID" value="APG15102.1"/>
    <property type="molecule type" value="Genomic_DNA"/>
</dbReference>
<reference evidence="1 2" key="1">
    <citation type="submission" date="2016-11" db="EMBL/GenBank/DDBJ databases">
        <title>Complete Genome Sequence of Bradyrhizobium sp. strain J5, an isolated from soybean nodule in Hokkaido.</title>
        <authorList>
            <person name="Kanehara K."/>
        </authorList>
    </citation>
    <scope>NUCLEOTIDE SEQUENCE [LARGE SCALE GENOMIC DNA]</scope>
    <source>
        <strain evidence="1 2">J5</strain>
    </source>
</reference>
<dbReference type="OrthoDB" id="8245717at2"/>
<evidence type="ECO:0000313" key="2">
    <source>
        <dbReference type="Proteomes" id="UP000181962"/>
    </source>
</evidence>
<evidence type="ECO:0000313" key="1">
    <source>
        <dbReference type="EMBL" id="APG15102.1"/>
    </source>
</evidence>
<dbReference type="InterPro" id="IPR028301">
    <property type="entry name" value="V8_his_AS"/>
</dbReference>
<dbReference type="Gene3D" id="2.40.10.10">
    <property type="entry name" value="Trypsin-like serine proteases"/>
    <property type="match status" value="2"/>
</dbReference>
<evidence type="ECO:0008006" key="3">
    <source>
        <dbReference type="Google" id="ProtNLM"/>
    </source>
</evidence>
<organism evidence="1 2">
    <name type="scientific">Bradyrhizobium japonicum</name>
    <dbReference type="NCBI Taxonomy" id="375"/>
    <lineage>
        <taxon>Bacteria</taxon>
        <taxon>Pseudomonadati</taxon>
        <taxon>Pseudomonadota</taxon>
        <taxon>Alphaproteobacteria</taxon>
        <taxon>Hyphomicrobiales</taxon>
        <taxon>Nitrobacteraceae</taxon>
        <taxon>Bradyrhizobium</taxon>
    </lineage>
</organism>
<name>A0A1L3FPH8_BRAJP</name>
<dbReference type="SUPFAM" id="SSF50494">
    <property type="entry name" value="Trypsin-like serine proteases"/>
    <property type="match status" value="1"/>
</dbReference>
<dbReference type="Pfam" id="PF13365">
    <property type="entry name" value="Trypsin_2"/>
    <property type="match status" value="1"/>
</dbReference>
<gene>
    <name evidence="1" type="ORF">BKD09_43035</name>
</gene>
<dbReference type="PROSITE" id="PS00672">
    <property type="entry name" value="V8_HIS"/>
    <property type="match status" value="1"/>
</dbReference>
<dbReference type="InterPro" id="IPR009003">
    <property type="entry name" value="Peptidase_S1_PA"/>
</dbReference>
<dbReference type="InterPro" id="IPR043504">
    <property type="entry name" value="Peptidase_S1_PA_chymotrypsin"/>
</dbReference>
<sequence>MISRARFPESTEERAERAIKEIKKLGLGPAAAPREAGGLESVAPKSPSLQEVEQRIEWNLKAASPGATELARAVANKTAREGLDLAASLAGGHVSHRDLNAGQLANLEAVIQVIGRPAWFVEGDAPDTSAATAKDDFWVAYINAAQNAILDICARVGCIMVGNAEPFVPVATGWLIGRNTLVTNAHVAGAVARQNAALAATDVRQGWRLRTDRPGVVDFRFEKGGSKHSRFALDEVLYVEGGDKPDLAIFRLKPPTADAAGGMPSPIVMDLKAQSNGWSKRNVFVAGHPIKDLADDQNVFKVFGELDGTKRFSPGCVLELLGTDVLAHDCSTTNGSSGSPLVDFASSKVVGLHYFGRPGARNEAVLLSAIADHPAIVRSQTGEWGI</sequence>
<accession>A0A1L3FPH8</accession>
<protein>
    <recommendedName>
        <fullName evidence="3">Serine protease</fullName>
    </recommendedName>
</protein>
<dbReference type="AlphaFoldDB" id="A0A1L3FPH8"/>